<organism evidence="5 6">
    <name type="scientific">Anseongella ginsenosidimutans</name>
    <dbReference type="NCBI Taxonomy" id="496056"/>
    <lineage>
        <taxon>Bacteria</taxon>
        <taxon>Pseudomonadati</taxon>
        <taxon>Bacteroidota</taxon>
        <taxon>Sphingobacteriia</taxon>
        <taxon>Sphingobacteriales</taxon>
        <taxon>Sphingobacteriaceae</taxon>
        <taxon>Anseongella</taxon>
    </lineage>
</organism>
<dbReference type="EMBL" id="SMAD01000001">
    <property type="protein sequence ID" value="TCS89907.1"/>
    <property type="molecule type" value="Genomic_DNA"/>
</dbReference>
<keyword evidence="2" id="KW-0808">Transferase</keyword>
<dbReference type="Pfam" id="PF00370">
    <property type="entry name" value="FGGY_N"/>
    <property type="match status" value="1"/>
</dbReference>
<dbReference type="CDD" id="cd07772">
    <property type="entry name" value="ASKHA_NBD_FGGY_NaCK-like"/>
    <property type="match status" value="1"/>
</dbReference>
<evidence type="ECO:0000256" key="1">
    <source>
        <dbReference type="ARBA" id="ARBA00009156"/>
    </source>
</evidence>
<dbReference type="PANTHER" id="PTHR43095">
    <property type="entry name" value="SUGAR KINASE"/>
    <property type="match status" value="1"/>
</dbReference>
<dbReference type="Gene3D" id="3.30.420.40">
    <property type="match status" value="2"/>
</dbReference>
<reference evidence="5 6" key="1">
    <citation type="submission" date="2019-03" db="EMBL/GenBank/DDBJ databases">
        <title>Genomic Encyclopedia of Type Strains, Phase IV (KMG-IV): sequencing the most valuable type-strain genomes for metagenomic binning, comparative biology and taxonomic classification.</title>
        <authorList>
            <person name="Goeker M."/>
        </authorList>
    </citation>
    <scope>NUCLEOTIDE SEQUENCE [LARGE SCALE GENOMIC DNA]</scope>
    <source>
        <strain evidence="5 6">DSM 21100</strain>
    </source>
</reference>
<evidence type="ECO:0000256" key="3">
    <source>
        <dbReference type="ARBA" id="ARBA00022777"/>
    </source>
</evidence>
<feature type="domain" description="Carbohydrate kinase FGGY N-terminal" evidence="4">
    <location>
        <begin position="5"/>
        <end position="193"/>
    </location>
</feature>
<sequence>MIPCIAVFDIGKTNKKLLLFDEQYNVIHSLARQFDEITDEDGYPSENLEEVSAWVLSTWKQLEDDRHFDIKALNFTTYGASLVHLDGEGNTVGALYNYLKPFPEDLLRKFREDYGEEVQFCTETASPPLGMLNSGLQLYWLKYARKELFSKVRYSLHLPQYFSRLLGGRYCSEYTSVGCHTGLWDFNAGDYHRWVKNEGLDVLFPPLVTDPFNGAIPFRGGYIPLGTGLHDSSSALIPYRKQAGTSFMLLSTGTWGITLNPFAREPLNPELLLSDCLNFMSPGGETVRASRFFLGHYHDEMLKRLESVFHPAAIKIIGWDREEVEKWRNADLNGLGEDFEKWDMSYFKEFRHAYASLMRALVKKQSRAIRLAAGSEGQHDILYLDGGFSKNPLFIAMLKKEFPGLSIESLGFHEGTALGAAMHLGLF</sequence>
<keyword evidence="6" id="KW-1185">Reference proteome</keyword>
<evidence type="ECO:0000256" key="2">
    <source>
        <dbReference type="ARBA" id="ARBA00022679"/>
    </source>
</evidence>
<accession>A0A4R3KW00</accession>
<dbReference type="GO" id="GO:0005975">
    <property type="term" value="P:carbohydrate metabolic process"/>
    <property type="evidence" value="ECO:0007669"/>
    <property type="project" value="InterPro"/>
</dbReference>
<dbReference type="OrthoDB" id="9786272at2"/>
<comment type="similarity">
    <text evidence="1">Belongs to the FGGY kinase family.</text>
</comment>
<evidence type="ECO:0000313" key="5">
    <source>
        <dbReference type="EMBL" id="TCS89907.1"/>
    </source>
</evidence>
<keyword evidence="3 5" id="KW-0418">Kinase</keyword>
<evidence type="ECO:0000313" key="6">
    <source>
        <dbReference type="Proteomes" id="UP000295807"/>
    </source>
</evidence>
<dbReference type="SUPFAM" id="SSF53067">
    <property type="entry name" value="Actin-like ATPase domain"/>
    <property type="match status" value="2"/>
</dbReference>
<dbReference type="AlphaFoldDB" id="A0A4R3KW00"/>
<name>A0A4R3KW00_9SPHI</name>
<dbReference type="InterPro" id="IPR043129">
    <property type="entry name" value="ATPase_NBD"/>
</dbReference>
<comment type="caution">
    <text evidence="5">The sequence shown here is derived from an EMBL/GenBank/DDBJ whole genome shotgun (WGS) entry which is preliminary data.</text>
</comment>
<evidence type="ECO:0000259" key="4">
    <source>
        <dbReference type="Pfam" id="PF00370"/>
    </source>
</evidence>
<dbReference type="GO" id="GO:0016301">
    <property type="term" value="F:kinase activity"/>
    <property type="evidence" value="ECO:0007669"/>
    <property type="project" value="UniProtKB-KW"/>
</dbReference>
<gene>
    <name evidence="5" type="ORF">EDD80_101104</name>
</gene>
<proteinExistence type="inferred from homology"/>
<protein>
    <submittedName>
        <fullName evidence="5">Sugar (Pentulose or hexulose) kinase</fullName>
    </submittedName>
</protein>
<dbReference type="PANTHER" id="PTHR43095:SF2">
    <property type="entry name" value="GLUCONOKINASE"/>
    <property type="match status" value="1"/>
</dbReference>
<dbReference type="Proteomes" id="UP000295807">
    <property type="component" value="Unassembled WGS sequence"/>
</dbReference>
<dbReference type="InterPro" id="IPR050406">
    <property type="entry name" value="FGGY_Carb_Kinase"/>
</dbReference>
<dbReference type="InterPro" id="IPR018484">
    <property type="entry name" value="FGGY_N"/>
</dbReference>
<dbReference type="RefSeq" id="WP_132127386.1">
    <property type="nucleotide sequence ID" value="NZ_CP042432.1"/>
</dbReference>